<evidence type="ECO:0000313" key="1">
    <source>
        <dbReference type="EMBL" id="GAH51404.1"/>
    </source>
</evidence>
<organism evidence="1">
    <name type="scientific">marine sediment metagenome</name>
    <dbReference type="NCBI Taxonomy" id="412755"/>
    <lineage>
        <taxon>unclassified sequences</taxon>
        <taxon>metagenomes</taxon>
        <taxon>ecological metagenomes</taxon>
    </lineage>
</organism>
<proteinExistence type="predicted"/>
<name>X1HC27_9ZZZZ</name>
<reference evidence="1" key="1">
    <citation type="journal article" date="2014" name="Front. Microbiol.">
        <title>High frequency of phylogenetically diverse reductive dehalogenase-homologous genes in deep subseafloor sedimentary metagenomes.</title>
        <authorList>
            <person name="Kawai M."/>
            <person name="Futagami T."/>
            <person name="Toyoda A."/>
            <person name="Takaki Y."/>
            <person name="Nishi S."/>
            <person name="Hori S."/>
            <person name="Arai W."/>
            <person name="Tsubouchi T."/>
            <person name="Morono Y."/>
            <person name="Uchiyama I."/>
            <person name="Ito T."/>
            <person name="Fujiyama A."/>
            <person name="Inagaki F."/>
            <person name="Takami H."/>
        </authorList>
    </citation>
    <scope>NUCLEOTIDE SEQUENCE</scope>
    <source>
        <strain evidence="1">Expedition CK06-06</strain>
    </source>
</reference>
<dbReference type="EMBL" id="BARU01024624">
    <property type="protein sequence ID" value="GAH51404.1"/>
    <property type="molecule type" value="Genomic_DNA"/>
</dbReference>
<sequence length="171" mass="18963">HFCLDAIGVIVEMCNTHNSNLTWGLRRHGSTDNRHRAGPHQWAVFGLDANQHIDIYYDDFPNDAEAFNLVGYITAGATFYDNGHDITPLANDAYQLVGLAGYLANPIMAFIELDSGVGTEDWAIRKNWACGDIYSWCGNHNFAIVHPNTPNGNIEMKLSHADIELYLVGIA</sequence>
<protein>
    <submittedName>
        <fullName evidence="1">Uncharacterized protein</fullName>
    </submittedName>
</protein>
<comment type="caution">
    <text evidence="1">The sequence shown here is derived from an EMBL/GenBank/DDBJ whole genome shotgun (WGS) entry which is preliminary data.</text>
</comment>
<accession>X1HC27</accession>
<dbReference type="AlphaFoldDB" id="X1HC27"/>
<gene>
    <name evidence="1" type="ORF">S03H2_39782</name>
</gene>
<feature type="non-terminal residue" evidence="1">
    <location>
        <position position="1"/>
    </location>
</feature>